<protein>
    <recommendedName>
        <fullName evidence="3">PiggyBac transposable element-derived protein domain-containing protein</fullName>
    </recommendedName>
</protein>
<accession>A0A2P4XPJ6</accession>
<evidence type="ECO:0000313" key="2">
    <source>
        <dbReference type="Proteomes" id="UP000237271"/>
    </source>
</evidence>
<organism evidence="1 2">
    <name type="scientific">Phytophthora palmivora</name>
    <dbReference type="NCBI Taxonomy" id="4796"/>
    <lineage>
        <taxon>Eukaryota</taxon>
        <taxon>Sar</taxon>
        <taxon>Stramenopiles</taxon>
        <taxon>Oomycota</taxon>
        <taxon>Peronosporomycetes</taxon>
        <taxon>Peronosporales</taxon>
        <taxon>Peronosporaceae</taxon>
        <taxon>Phytophthora</taxon>
    </lineage>
</organism>
<proteinExistence type="predicted"/>
<dbReference type="OrthoDB" id="92663at2759"/>
<evidence type="ECO:0008006" key="3">
    <source>
        <dbReference type="Google" id="ProtNLM"/>
    </source>
</evidence>
<dbReference type="Proteomes" id="UP000237271">
    <property type="component" value="Unassembled WGS sequence"/>
</dbReference>
<name>A0A2P4XPJ6_9STRA</name>
<comment type="caution">
    <text evidence="1">The sequence shown here is derived from an EMBL/GenBank/DDBJ whole genome shotgun (WGS) entry which is preliminary data.</text>
</comment>
<evidence type="ECO:0000313" key="1">
    <source>
        <dbReference type="EMBL" id="POM67486.1"/>
    </source>
</evidence>
<gene>
    <name evidence="1" type="ORF">PHPALM_16506</name>
</gene>
<reference evidence="1 2" key="1">
    <citation type="journal article" date="2017" name="Genome Biol. Evol.">
        <title>Phytophthora megakarya and P. palmivora, closely related causal agents of cacao black pod rot, underwent increases in genome sizes and gene numbers by different mechanisms.</title>
        <authorList>
            <person name="Ali S.S."/>
            <person name="Shao J."/>
            <person name="Lary D.J."/>
            <person name="Kronmiller B."/>
            <person name="Shen D."/>
            <person name="Strem M.D."/>
            <person name="Amoako-Attah I."/>
            <person name="Akrofi A.Y."/>
            <person name="Begoude B.A."/>
            <person name="Ten Hoopen G.M."/>
            <person name="Coulibaly K."/>
            <person name="Kebe B.I."/>
            <person name="Melnick R.L."/>
            <person name="Guiltinan M.J."/>
            <person name="Tyler B.M."/>
            <person name="Meinhardt L.W."/>
            <person name="Bailey B.A."/>
        </authorList>
    </citation>
    <scope>NUCLEOTIDE SEQUENCE [LARGE SCALE GENOMIC DNA]</scope>
    <source>
        <strain evidence="2">sbr112.9</strain>
    </source>
</reference>
<dbReference type="EMBL" id="NCKW01009061">
    <property type="protein sequence ID" value="POM67486.1"/>
    <property type="molecule type" value="Genomic_DNA"/>
</dbReference>
<keyword evidence="2" id="KW-1185">Reference proteome</keyword>
<sequence>MSEQELDHFHMSIQASSSIFDNDQLADMAQNGWTVLPDNATAVIDNVPAVDTMYFGYCGPSQKVLASCETPLSLFYYFLPKPFWREVASQTSLYWKQSFDARLENAIESEGKVGTWENGEKKTKRVRQRQYKVCSYYKPTDKKRGGTSMYYCPACSVKLKGRLTLCNKVRVTRRTRDSRALKFGTLSGRTEGLLRKTCVFEIVA</sequence>
<dbReference type="AlphaFoldDB" id="A0A2P4XPJ6"/>